<dbReference type="AlphaFoldDB" id="A0AAV7M4L4"/>
<dbReference type="Proteomes" id="UP001066276">
    <property type="component" value="Chromosome 10"/>
</dbReference>
<feature type="region of interest" description="Disordered" evidence="1">
    <location>
        <begin position="62"/>
        <end position="92"/>
    </location>
</feature>
<name>A0AAV7M4L4_PLEWA</name>
<evidence type="ECO:0000313" key="2">
    <source>
        <dbReference type="EMBL" id="KAJ1097549.1"/>
    </source>
</evidence>
<feature type="compositionally biased region" description="Polar residues" evidence="1">
    <location>
        <begin position="67"/>
        <end position="80"/>
    </location>
</feature>
<accession>A0AAV7M4L4</accession>
<sequence>MIPRSSSRDLRGPPSGLCRDRVCRPCIPRSLCCGFPLLPCPRIRTLHDVGVRGSLSVIRPPGGIRSLSDSSRQTGAQSRASRFGPPALRGTSARHLPALPVRPRLLLIHCGSAGMSLGRSRGAGRSFSFWAGSRLFSRKSGAQPI</sequence>
<gene>
    <name evidence="2" type="ORF">NDU88_002667</name>
</gene>
<proteinExistence type="predicted"/>
<comment type="caution">
    <text evidence="2">The sequence shown here is derived from an EMBL/GenBank/DDBJ whole genome shotgun (WGS) entry which is preliminary data.</text>
</comment>
<evidence type="ECO:0000256" key="1">
    <source>
        <dbReference type="SAM" id="MobiDB-lite"/>
    </source>
</evidence>
<reference evidence="2" key="1">
    <citation type="journal article" date="2022" name="bioRxiv">
        <title>Sequencing and chromosome-scale assembly of the giantPleurodeles waltlgenome.</title>
        <authorList>
            <person name="Brown T."/>
            <person name="Elewa A."/>
            <person name="Iarovenko S."/>
            <person name="Subramanian E."/>
            <person name="Araus A.J."/>
            <person name="Petzold A."/>
            <person name="Susuki M."/>
            <person name="Suzuki K.-i.T."/>
            <person name="Hayashi T."/>
            <person name="Toyoda A."/>
            <person name="Oliveira C."/>
            <person name="Osipova E."/>
            <person name="Leigh N.D."/>
            <person name="Simon A."/>
            <person name="Yun M.H."/>
        </authorList>
    </citation>
    <scope>NUCLEOTIDE SEQUENCE</scope>
    <source>
        <strain evidence="2">20211129_DDA</strain>
        <tissue evidence="2">Liver</tissue>
    </source>
</reference>
<dbReference type="EMBL" id="JANPWB010000014">
    <property type="protein sequence ID" value="KAJ1097549.1"/>
    <property type="molecule type" value="Genomic_DNA"/>
</dbReference>
<organism evidence="2 3">
    <name type="scientific">Pleurodeles waltl</name>
    <name type="common">Iberian ribbed newt</name>
    <dbReference type="NCBI Taxonomy" id="8319"/>
    <lineage>
        <taxon>Eukaryota</taxon>
        <taxon>Metazoa</taxon>
        <taxon>Chordata</taxon>
        <taxon>Craniata</taxon>
        <taxon>Vertebrata</taxon>
        <taxon>Euteleostomi</taxon>
        <taxon>Amphibia</taxon>
        <taxon>Batrachia</taxon>
        <taxon>Caudata</taxon>
        <taxon>Salamandroidea</taxon>
        <taxon>Salamandridae</taxon>
        <taxon>Pleurodelinae</taxon>
        <taxon>Pleurodeles</taxon>
    </lineage>
</organism>
<keyword evidence="3" id="KW-1185">Reference proteome</keyword>
<protein>
    <submittedName>
        <fullName evidence="2">Uncharacterized protein</fullName>
    </submittedName>
</protein>
<evidence type="ECO:0000313" key="3">
    <source>
        <dbReference type="Proteomes" id="UP001066276"/>
    </source>
</evidence>